<dbReference type="GO" id="GO:0003677">
    <property type="term" value="F:DNA binding"/>
    <property type="evidence" value="ECO:0007669"/>
    <property type="project" value="InterPro"/>
</dbReference>
<gene>
    <name evidence="7" type="primary">rfaY</name>
    <name evidence="7" type="ORF">GCM10007940_20800</name>
</gene>
<dbReference type="GO" id="GO:0016987">
    <property type="term" value="F:sigma factor activity"/>
    <property type="evidence" value="ECO:0007669"/>
    <property type="project" value="UniProtKB-KW"/>
</dbReference>
<keyword evidence="2" id="KW-0805">Transcription regulation</keyword>
<evidence type="ECO:0000256" key="2">
    <source>
        <dbReference type="ARBA" id="ARBA00023015"/>
    </source>
</evidence>
<protein>
    <submittedName>
        <fullName evidence="7">DNA-directed RNA polymerase sigma-70 factor</fullName>
    </submittedName>
</protein>
<evidence type="ECO:0000313" key="8">
    <source>
        <dbReference type="Proteomes" id="UP001156666"/>
    </source>
</evidence>
<dbReference type="Gene3D" id="1.10.10.10">
    <property type="entry name" value="Winged helix-like DNA-binding domain superfamily/Winged helix DNA-binding domain"/>
    <property type="match status" value="1"/>
</dbReference>
<sequence>MATQNREQFLKVIEDHKGIIYKIATSYCKNAEDQKDLVQEITLQLWLSFHKYDPKYKYSTWIYRIALNVSISFYRKNRKRNERTEDLSTIIETSSEGINVFQQDSNLLLLQQFIKELREIDRALILLHLDGLSHKEISNIMGITPTNISTKINRIKTILKDKFQATKK</sequence>
<reference evidence="7" key="2">
    <citation type="submission" date="2023-01" db="EMBL/GenBank/DDBJ databases">
        <title>Draft genome sequence of Portibacter lacus strain NBRC 108769.</title>
        <authorList>
            <person name="Sun Q."/>
            <person name="Mori K."/>
        </authorList>
    </citation>
    <scope>NUCLEOTIDE SEQUENCE</scope>
    <source>
        <strain evidence="7">NBRC 108769</strain>
    </source>
</reference>
<feature type="domain" description="RNA polymerase sigma-70 region 2" evidence="5">
    <location>
        <begin position="13"/>
        <end position="79"/>
    </location>
</feature>
<dbReference type="InterPro" id="IPR039425">
    <property type="entry name" value="RNA_pol_sigma-70-like"/>
</dbReference>
<dbReference type="GO" id="GO:0006352">
    <property type="term" value="P:DNA-templated transcription initiation"/>
    <property type="evidence" value="ECO:0007669"/>
    <property type="project" value="InterPro"/>
</dbReference>
<dbReference type="GO" id="GO:0000428">
    <property type="term" value="C:DNA-directed RNA polymerase complex"/>
    <property type="evidence" value="ECO:0007669"/>
    <property type="project" value="UniProtKB-KW"/>
</dbReference>
<dbReference type="EMBL" id="BSOH01000012">
    <property type="protein sequence ID" value="GLR17465.1"/>
    <property type="molecule type" value="Genomic_DNA"/>
</dbReference>
<evidence type="ECO:0000259" key="6">
    <source>
        <dbReference type="Pfam" id="PF08281"/>
    </source>
</evidence>
<feature type="domain" description="RNA polymerase sigma factor 70 region 4 type 2" evidence="6">
    <location>
        <begin position="108"/>
        <end position="156"/>
    </location>
</feature>
<dbReference type="Gene3D" id="1.10.1740.10">
    <property type="match status" value="1"/>
</dbReference>
<dbReference type="Pfam" id="PF08281">
    <property type="entry name" value="Sigma70_r4_2"/>
    <property type="match status" value="1"/>
</dbReference>
<organism evidence="7 8">
    <name type="scientific">Portibacter lacus</name>
    <dbReference type="NCBI Taxonomy" id="1099794"/>
    <lineage>
        <taxon>Bacteria</taxon>
        <taxon>Pseudomonadati</taxon>
        <taxon>Bacteroidota</taxon>
        <taxon>Saprospiria</taxon>
        <taxon>Saprospirales</taxon>
        <taxon>Haliscomenobacteraceae</taxon>
        <taxon>Portibacter</taxon>
    </lineage>
</organism>
<name>A0AA37SSX6_9BACT</name>
<dbReference type="InterPro" id="IPR013325">
    <property type="entry name" value="RNA_pol_sigma_r2"/>
</dbReference>
<dbReference type="NCBIfam" id="TIGR02937">
    <property type="entry name" value="sigma70-ECF"/>
    <property type="match status" value="1"/>
</dbReference>
<proteinExistence type="inferred from homology"/>
<dbReference type="PANTHER" id="PTHR43133:SF45">
    <property type="entry name" value="RNA POLYMERASE ECF-TYPE SIGMA FACTOR"/>
    <property type="match status" value="1"/>
</dbReference>
<evidence type="ECO:0000256" key="4">
    <source>
        <dbReference type="ARBA" id="ARBA00023163"/>
    </source>
</evidence>
<keyword evidence="3" id="KW-0731">Sigma factor</keyword>
<dbReference type="Proteomes" id="UP001156666">
    <property type="component" value="Unassembled WGS sequence"/>
</dbReference>
<keyword evidence="8" id="KW-1185">Reference proteome</keyword>
<comment type="caution">
    <text evidence="7">The sequence shown here is derived from an EMBL/GenBank/DDBJ whole genome shotgun (WGS) entry which is preliminary data.</text>
</comment>
<dbReference type="RefSeq" id="WP_235295115.1">
    <property type="nucleotide sequence ID" value="NZ_BSOH01000012.1"/>
</dbReference>
<dbReference type="InterPro" id="IPR013249">
    <property type="entry name" value="RNA_pol_sigma70_r4_t2"/>
</dbReference>
<dbReference type="SUPFAM" id="SSF88946">
    <property type="entry name" value="Sigma2 domain of RNA polymerase sigma factors"/>
    <property type="match status" value="1"/>
</dbReference>
<evidence type="ECO:0000313" key="7">
    <source>
        <dbReference type="EMBL" id="GLR17465.1"/>
    </source>
</evidence>
<evidence type="ECO:0000259" key="5">
    <source>
        <dbReference type="Pfam" id="PF04542"/>
    </source>
</evidence>
<dbReference type="SUPFAM" id="SSF88659">
    <property type="entry name" value="Sigma3 and sigma4 domains of RNA polymerase sigma factors"/>
    <property type="match status" value="1"/>
</dbReference>
<keyword evidence="4" id="KW-0804">Transcription</keyword>
<dbReference type="InterPro" id="IPR013324">
    <property type="entry name" value="RNA_pol_sigma_r3/r4-like"/>
</dbReference>
<dbReference type="PANTHER" id="PTHR43133">
    <property type="entry name" value="RNA POLYMERASE ECF-TYPE SIGMA FACTO"/>
    <property type="match status" value="1"/>
</dbReference>
<accession>A0AA37SSX6</accession>
<dbReference type="Pfam" id="PF04542">
    <property type="entry name" value="Sigma70_r2"/>
    <property type="match status" value="1"/>
</dbReference>
<dbReference type="AlphaFoldDB" id="A0AA37SSX6"/>
<comment type="similarity">
    <text evidence="1">Belongs to the sigma-70 factor family. ECF subfamily.</text>
</comment>
<dbReference type="InterPro" id="IPR036388">
    <property type="entry name" value="WH-like_DNA-bd_sf"/>
</dbReference>
<dbReference type="InterPro" id="IPR007627">
    <property type="entry name" value="RNA_pol_sigma70_r2"/>
</dbReference>
<evidence type="ECO:0000256" key="1">
    <source>
        <dbReference type="ARBA" id="ARBA00010641"/>
    </source>
</evidence>
<keyword evidence="7" id="KW-0240">DNA-directed RNA polymerase</keyword>
<dbReference type="InterPro" id="IPR014284">
    <property type="entry name" value="RNA_pol_sigma-70_dom"/>
</dbReference>
<evidence type="ECO:0000256" key="3">
    <source>
        <dbReference type="ARBA" id="ARBA00023082"/>
    </source>
</evidence>
<reference evidence="7" key="1">
    <citation type="journal article" date="2014" name="Int. J. Syst. Evol. Microbiol.">
        <title>Complete genome sequence of Corynebacterium casei LMG S-19264T (=DSM 44701T), isolated from a smear-ripened cheese.</title>
        <authorList>
            <consortium name="US DOE Joint Genome Institute (JGI-PGF)"/>
            <person name="Walter F."/>
            <person name="Albersmeier A."/>
            <person name="Kalinowski J."/>
            <person name="Ruckert C."/>
        </authorList>
    </citation>
    <scope>NUCLEOTIDE SEQUENCE</scope>
    <source>
        <strain evidence="7">NBRC 108769</strain>
    </source>
</reference>